<name>S3D043_GLAL2</name>
<dbReference type="OrthoDB" id="6499973at2759"/>
<dbReference type="eggNOG" id="ENOG502SX1Y">
    <property type="taxonomic scope" value="Eukaryota"/>
</dbReference>
<reference evidence="1 2" key="1">
    <citation type="journal article" date="2013" name="BMC Genomics">
        <title>Genomics-driven discovery of the pneumocandin biosynthetic gene cluster in the fungus Glarea lozoyensis.</title>
        <authorList>
            <person name="Chen L."/>
            <person name="Yue Q."/>
            <person name="Zhang X."/>
            <person name="Xiang M."/>
            <person name="Wang C."/>
            <person name="Li S."/>
            <person name="Che Y."/>
            <person name="Ortiz-Lopez F.J."/>
            <person name="Bills G.F."/>
            <person name="Liu X."/>
            <person name="An Z."/>
        </authorList>
    </citation>
    <scope>NUCLEOTIDE SEQUENCE [LARGE SCALE GENOMIC DNA]</scope>
    <source>
        <strain evidence="2">ATCC 20868 / MF5171</strain>
    </source>
</reference>
<dbReference type="RefSeq" id="XP_008082626.1">
    <property type="nucleotide sequence ID" value="XM_008084435.1"/>
</dbReference>
<evidence type="ECO:0000313" key="2">
    <source>
        <dbReference type="Proteomes" id="UP000016922"/>
    </source>
</evidence>
<dbReference type="EMBL" id="KE145363">
    <property type="protein sequence ID" value="EPE31215.1"/>
    <property type="molecule type" value="Genomic_DNA"/>
</dbReference>
<dbReference type="OMA" id="EFNITPW"/>
<dbReference type="AlphaFoldDB" id="S3D043"/>
<accession>S3D043</accession>
<proteinExistence type="predicted"/>
<organism evidence="1 2">
    <name type="scientific">Glarea lozoyensis (strain ATCC 20868 / MF5171)</name>
    <dbReference type="NCBI Taxonomy" id="1116229"/>
    <lineage>
        <taxon>Eukaryota</taxon>
        <taxon>Fungi</taxon>
        <taxon>Dikarya</taxon>
        <taxon>Ascomycota</taxon>
        <taxon>Pezizomycotina</taxon>
        <taxon>Leotiomycetes</taxon>
        <taxon>Helotiales</taxon>
        <taxon>Helotiaceae</taxon>
        <taxon>Glarea</taxon>
    </lineage>
</organism>
<dbReference type="HOGENOM" id="CLU_076410_0_0_1"/>
<gene>
    <name evidence="1" type="ORF">GLAREA_04182</name>
</gene>
<dbReference type="GeneID" id="19463237"/>
<dbReference type="STRING" id="1116229.S3D043"/>
<evidence type="ECO:0000313" key="1">
    <source>
        <dbReference type="EMBL" id="EPE31215.1"/>
    </source>
</evidence>
<dbReference type="KEGG" id="glz:GLAREA_04182"/>
<sequence>MSTLRVTPRSNSPNSKRLRREWERQVCRKLRDLHQPTWGFTIFRTVYTPESDAQFPLFLAKLRTYVDNAIDWDLRPTPYTALSTEPPFDHGPNEEMKRRFVNDVVEDRDLDGANTDAVRDAFTKWLKGEGVDLDMHQLYARHRVCIMVDESVMNSVTAAPEDPNEDYELDSVWVKVVEYLAPGECEWQAWLKVGLNAIENFWFNVFANEEAEDMFTAMMEDGEKAWTG</sequence>
<keyword evidence="2" id="KW-1185">Reference proteome</keyword>
<protein>
    <submittedName>
        <fullName evidence="1">Uncharacterized protein</fullName>
    </submittedName>
</protein>
<dbReference type="Proteomes" id="UP000016922">
    <property type="component" value="Unassembled WGS sequence"/>
</dbReference>